<organism evidence="2 3">
    <name type="scientific">Lactarius akahatsu</name>
    <dbReference type="NCBI Taxonomy" id="416441"/>
    <lineage>
        <taxon>Eukaryota</taxon>
        <taxon>Fungi</taxon>
        <taxon>Dikarya</taxon>
        <taxon>Basidiomycota</taxon>
        <taxon>Agaricomycotina</taxon>
        <taxon>Agaricomycetes</taxon>
        <taxon>Russulales</taxon>
        <taxon>Russulaceae</taxon>
        <taxon>Lactarius</taxon>
    </lineage>
</organism>
<reference evidence="2" key="1">
    <citation type="submission" date="2022-01" db="EMBL/GenBank/DDBJ databases">
        <title>Comparative genomics reveals a dynamic genome evolution in the ectomycorrhizal milk-cap (Lactarius) mushrooms.</title>
        <authorList>
            <consortium name="DOE Joint Genome Institute"/>
            <person name="Lebreton A."/>
            <person name="Tang N."/>
            <person name="Kuo A."/>
            <person name="LaButti K."/>
            <person name="Drula E."/>
            <person name="Barry K."/>
            <person name="Clum A."/>
            <person name="Lipzen A."/>
            <person name="Mousain D."/>
            <person name="Ng V."/>
            <person name="Wang R."/>
            <person name="Wang X."/>
            <person name="Dai Y."/>
            <person name="Henrissat B."/>
            <person name="Grigoriev I.V."/>
            <person name="Guerin-Laguette A."/>
            <person name="Yu F."/>
            <person name="Martin F.M."/>
        </authorList>
    </citation>
    <scope>NUCLEOTIDE SEQUENCE</scope>
    <source>
        <strain evidence="2">QP</strain>
    </source>
</reference>
<gene>
    <name evidence="2" type="ORF">EDB92DRAFT_1814555</name>
</gene>
<keyword evidence="3" id="KW-1185">Reference proteome</keyword>
<proteinExistence type="predicted"/>
<feature type="region of interest" description="Disordered" evidence="1">
    <location>
        <begin position="1"/>
        <end position="21"/>
    </location>
</feature>
<comment type="caution">
    <text evidence="2">The sequence shown here is derived from an EMBL/GenBank/DDBJ whole genome shotgun (WGS) entry which is preliminary data.</text>
</comment>
<protein>
    <submittedName>
        <fullName evidence="2">Uncharacterized protein</fullName>
    </submittedName>
</protein>
<evidence type="ECO:0000313" key="3">
    <source>
        <dbReference type="Proteomes" id="UP001201163"/>
    </source>
</evidence>
<feature type="region of interest" description="Disordered" evidence="1">
    <location>
        <begin position="135"/>
        <end position="156"/>
    </location>
</feature>
<dbReference type="Proteomes" id="UP001201163">
    <property type="component" value="Unassembled WGS sequence"/>
</dbReference>
<dbReference type="AlphaFoldDB" id="A0AAD4QFI6"/>
<evidence type="ECO:0000313" key="2">
    <source>
        <dbReference type="EMBL" id="KAH8995674.1"/>
    </source>
</evidence>
<feature type="compositionally biased region" description="Low complexity" evidence="1">
    <location>
        <begin position="100"/>
        <end position="115"/>
    </location>
</feature>
<sequence length="289" mass="32342">MSPTFSHAPSLASLTPSSCSSPVPLKLALPNELPISHPLSPFVLSALTLPNERPIVTSTPLINLLNSEDDNAFLTAHPLLSPSSRSHVEDDTTLNRGIKTSDTSVSTSSTGTSRTHTPHYPPLFLSHAFEKLRDPDEVEPTTPQSDNPAPHIAVIPSNHPLYPYTLAKREQEYEADDESPCKRPLKQLAIRTTPLPKFKRYQPMVQKYIPKRNRQMPSHYLKPGEKPKTTDSAELSAFNAVLQHVFYRYRSTAKNLEYLINPFKTDPLSAVQGFWKKYHAINMPNKDSV</sequence>
<dbReference type="EMBL" id="JAKELL010000011">
    <property type="protein sequence ID" value="KAH8995674.1"/>
    <property type="molecule type" value="Genomic_DNA"/>
</dbReference>
<evidence type="ECO:0000256" key="1">
    <source>
        <dbReference type="SAM" id="MobiDB-lite"/>
    </source>
</evidence>
<name>A0AAD4QFI6_9AGAM</name>
<feature type="region of interest" description="Disordered" evidence="1">
    <location>
        <begin position="81"/>
        <end position="120"/>
    </location>
</feature>
<accession>A0AAD4QFI6</accession>